<evidence type="ECO:0000256" key="1">
    <source>
        <dbReference type="SAM" id="MobiDB-lite"/>
    </source>
</evidence>
<evidence type="ECO:0000313" key="3">
    <source>
        <dbReference type="Proteomes" id="UP000823775"/>
    </source>
</evidence>
<comment type="caution">
    <text evidence="2">The sequence shown here is derived from an EMBL/GenBank/DDBJ whole genome shotgun (WGS) entry which is preliminary data.</text>
</comment>
<proteinExistence type="predicted"/>
<feature type="region of interest" description="Disordered" evidence="1">
    <location>
        <begin position="63"/>
        <end position="89"/>
    </location>
</feature>
<organism evidence="2 3">
    <name type="scientific">Datura stramonium</name>
    <name type="common">Jimsonweed</name>
    <name type="synonym">Common thornapple</name>
    <dbReference type="NCBI Taxonomy" id="4076"/>
    <lineage>
        <taxon>Eukaryota</taxon>
        <taxon>Viridiplantae</taxon>
        <taxon>Streptophyta</taxon>
        <taxon>Embryophyta</taxon>
        <taxon>Tracheophyta</taxon>
        <taxon>Spermatophyta</taxon>
        <taxon>Magnoliopsida</taxon>
        <taxon>eudicotyledons</taxon>
        <taxon>Gunneridae</taxon>
        <taxon>Pentapetalae</taxon>
        <taxon>asterids</taxon>
        <taxon>lamiids</taxon>
        <taxon>Solanales</taxon>
        <taxon>Solanaceae</taxon>
        <taxon>Solanoideae</taxon>
        <taxon>Datureae</taxon>
        <taxon>Datura</taxon>
    </lineage>
</organism>
<dbReference type="Proteomes" id="UP000823775">
    <property type="component" value="Unassembled WGS sequence"/>
</dbReference>
<accession>A0ABS8V053</accession>
<protein>
    <submittedName>
        <fullName evidence="2">Uncharacterized protein</fullName>
    </submittedName>
</protein>
<reference evidence="2 3" key="1">
    <citation type="journal article" date="2021" name="BMC Genomics">
        <title>Datura genome reveals duplications of psychoactive alkaloid biosynthetic genes and high mutation rate following tissue culture.</title>
        <authorList>
            <person name="Rajewski A."/>
            <person name="Carter-House D."/>
            <person name="Stajich J."/>
            <person name="Litt A."/>
        </authorList>
    </citation>
    <scope>NUCLEOTIDE SEQUENCE [LARGE SCALE GENOMIC DNA]</scope>
    <source>
        <strain evidence="2">AR-01</strain>
    </source>
</reference>
<evidence type="ECO:0000313" key="2">
    <source>
        <dbReference type="EMBL" id="MCD9640382.1"/>
    </source>
</evidence>
<gene>
    <name evidence="2" type="ORF">HAX54_025668</name>
</gene>
<feature type="compositionally biased region" description="Basic and acidic residues" evidence="1">
    <location>
        <begin position="64"/>
        <end position="76"/>
    </location>
</feature>
<dbReference type="EMBL" id="JACEIK010003113">
    <property type="protein sequence ID" value="MCD9640382.1"/>
    <property type="molecule type" value="Genomic_DNA"/>
</dbReference>
<keyword evidence="3" id="KW-1185">Reference proteome</keyword>
<name>A0ABS8V053_DATST</name>
<sequence length="89" mass="9835">MPLVGLGEVDALREEIDRRKSMVLPMIIDLNLLVVASDSPVMERSPPDDLCVRISPIGGATTEKIQEEEQPHDKEVVSPYSPLKLQSDP</sequence>